<organism evidence="1 2">
    <name type="scientific">Dallia pectoralis</name>
    <name type="common">Alaska blackfish</name>
    <dbReference type="NCBI Taxonomy" id="75939"/>
    <lineage>
        <taxon>Eukaryota</taxon>
        <taxon>Metazoa</taxon>
        <taxon>Chordata</taxon>
        <taxon>Craniata</taxon>
        <taxon>Vertebrata</taxon>
        <taxon>Euteleostomi</taxon>
        <taxon>Actinopterygii</taxon>
        <taxon>Neopterygii</taxon>
        <taxon>Teleostei</taxon>
        <taxon>Protacanthopterygii</taxon>
        <taxon>Esociformes</taxon>
        <taxon>Umbridae</taxon>
        <taxon>Dallia</taxon>
    </lineage>
</organism>
<protein>
    <submittedName>
        <fullName evidence="1">Uncharacterized protein</fullName>
    </submittedName>
</protein>
<evidence type="ECO:0000313" key="1">
    <source>
        <dbReference type="EMBL" id="KAJ7995735.1"/>
    </source>
</evidence>
<proteinExistence type="predicted"/>
<reference evidence="1" key="1">
    <citation type="submission" date="2021-05" db="EMBL/GenBank/DDBJ databases">
        <authorList>
            <person name="Pan Q."/>
            <person name="Jouanno E."/>
            <person name="Zahm M."/>
            <person name="Klopp C."/>
            <person name="Cabau C."/>
            <person name="Louis A."/>
            <person name="Berthelot C."/>
            <person name="Parey E."/>
            <person name="Roest Crollius H."/>
            <person name="Montfort J."/>
            <person name="Robinson-Rechavi M."/>
            <person name="Bouchez O."/>
            <person name="Lampietro C."/>
            <person name="Lopez Roques C."/>
            <person name="Donnadieu C."/>
            <person name="Postlethwait J."/>
            <person name="Bobe J."/>
            <person name="Dillon D."/>
            <person name="Chandos A."/>
            <person name="von Hippel F."/>
            <person name="Guiguen Y."/>
        </authorList>
    </citation>
    <scope>NUCLEOTIDE SEQUENCE</scope>
    <source>
        <strain evidence="1">YG-Jan2019</strain>
    </source>
</reference>
<comment type="caution">
    <text evidence="1">The sequence shown here is derived from an EMBL/GenBank/DDBJ whole genome shotgun (WGS) entry which is preliminary data.</text>
</comment>
<evidence type="ECO:0000313" key="2">
    <source>
        <dbReference type="Proteomes" id="UP001157502"/>
    </source>
</evidence>
<accession>A0ACC2FWW8</accession>
<dbReference type="EMBL" id="CM055748">
    <property type="protein sequence ID" value="KAJ7995735.1"/>
    <property type="molecule type" value="Genomic_DNA"/>
</dbReference>
<gene>
    <name evidence="1" type="ORF">DPEC_G00247680</name>
</gene>
<dbReference type="Proteomes" id="UP001157502">
    <property type="component" value="Chromosome 21"/>
</dbReference>
<name>A0ACC2FWW8_DALPE</name>
<sequence length="890" mass="99208">MRNFNWDAIPKHVVVGRHNIWTTEKTTVDYVLDTKKMDELFSHSQLQVQKALKRQSLRGTPSSGHGKEVASILNSKRSMNIGIFLKQFKRPVRDLIEDIRSGNSLTFGTGKLKELCKLLPEKEEVKELLGFTGDQSSLPEADLFMVLLIKIPRYEERIKSLVLKEEFFPLMDEMKQSINTMITAGKELLESDDLHTVIHLVLKTGNYMNAGGYAGGAIGFRMASLLKLVDTRANKPGMNLMHFVVMEAQKVDKALLNFPDKLSHIAAAARIHKEDIDREFQREVKKVKEAKEEALDQVEDFLTEAESRLAENGLSLQSIGSISDSVAEYFCEDPSKFRLDECCSIFSSFCDKFLRAIQENSDREGAEVKKRTREKQQRASNSVKRRSTATCSMRDKDMEGVALESVLQRFLTSRVSRRQRVSRTPSPTTAGIAEISSQANLPLIEQGNRGSVKAKVVCKKNEWNSDRNLTVTSPSDQKDKSLNKTDWKENVIPNPEAIPTNPDKPEQKHSSSTQPTERTSDGSSSTGRPLSRMTEEEEEGNEEEAQKLREVSRKVLKYQNSRGSVSSGEYSLNQQTSPNATSKTPNSTMSPKGTTVNATSSTISSTSSTSPGQRTIHGDRQRVLKDACGGSESLAKYLNSRFSPKEMITRRHSLTLPSESPSKEEEATVFIFPPTLRTMGRMKSVDTGLMSSTRNKASRDPNLPGQSETSCVQVLVSKSPVSKRNVSMARLNFSRHSEPTGLAVLTMPDHSGTFGFQQGTVSKVTGVETPAIMKQEEPTPYKSSEPTEHKSSEPTEHKSSEPTEHKSSKEGKIKPPLLHLELTNYQDGEMNVSSPTRLQTHISQRPTQTDPIQSPKHSTSNPSKSPKPKPSEVNGFLAFFKRLGERSRPL</sequence>
<keyword evidence="2" id="KW-1185">Reference proteome</keyword>